<proteinExistence type="predicted"/>
<organism evidence="1 2">
    <name type="scientific">Nocardia vermiculata</name>
    <dbReference type="NCBI Taxonomy" id="257274"/>
    <lineage>
        <taxon>Bacteria</taxon>
        <taxon>Bacillati</taxon>
        <taxon>Actinomycetota</taxon>
        <taxon>Actinomycetes</taxon>
        <taxon>Mycobacteriales</taxon>
        <taxon>Nocardiaceae</taxon>
        <taxon>Nocardia</taxon>
    </lineage>
</organism>
<comment type="caution">
    <text evidence="1">The sequence shown here is derived from an EMBL/GenBank/DDBJ whole genome shotgun (WGS) entry which is preliminary data.</text>
</comment>
<keyword evidence="2" id="KW-1185">Reference proteome</keyword>
<evidence type="ECO:0000313" key="2">
    <source>
        <dbReference type="Proteomes" id="UP000565711"/>
    </source>
</evidence>
<dbReference type="EMBL" id="JAAXOP010000013">
    <property type="protein sequence ID" value="NKY52746.1"/>
    <property type="molecule type" value="Genomic_DNA"/>
</dbReference>
<protein>
    <submittedName>
        <fullName evidence="1">Uncharacterized protein</fullName>
    </submittedName>
</protein>
<dbReference type="Proteomes" id="UP000565711">
    <property type="component" value="Unassembled WGS sequence"/>
</dbReference>
<reference evidence="1 2" key="1">
    <citation type="submission" date="2020-04" db="EMBL/GenBank/DDBJ databases">
        <title>MicrobeNet Type strains.</title>
        <authorList>
            <person name="Nicholson A.C."/>
        </authorList>
    </citation>
    <scope>NUCLEOTIDE SEQUENCE [LARGE SCALE GENOMIC DNA]</scope>
    <source>
        <strain evidence="1 2">JCM 12354</strain>
    </source>
</reference>
<gene>
    <name evidence="1" type="ORF">HGA08_21310</name>
</gene>
<name>A0A846XZT1_9NOCA</name>
<evidence type="ECO:0000313" key="1">
    <source>
        <dbReference type="EMBL" id="NKY52746.1"/>
    </source>
</evidence>
<sequence length="61" mass="6706">MDYLKALAAKVDVERFDIEFAKATKGTDIAARDADETPGRSIRRLTRAAARTLIAALVENQ</sequence>
<accession>A0A846XZT1</accession>
<dbReference type="AlphaFoldDB" id="A0A846XZT1"/>